<dbReference type="Gene3D" id="3.40.50.300">
    <property type="entry name" value="P-loop containing nucleotide triphosphate hydrolases"/>
    <property type="match status" value="2"/>
</dbReference>
<gene>
    <name evidence="1" type="ORF">ACFPOF_03460</name>
</gene>
<dbReference type="SUPFAM" id="SSF52540">
    <property type="entry name" value="P-loop containing nucleoside triphosphate hydrolases"/>
    <property type="match status" value="1"/>
</dbReference>
<evidence type="ECO:0000313" key="2">
    <source>
        <dbReference type="Proteomes" id="UP001596113"/>
    </source>
</evidence>
<dbReference type="Pfam" id="PF12846">
    <property type="entry name" value="AAA_10"/>
    <property type="match status" value="1"/>
</dbReference>
<reference evidence="2" key="1">
    <citation type="journal article" date="2019" name="Int. J. Syst. Evol. Microbiol.">
        <title>The Global Catalogue of Microorganisms (GCM) 10K type strain sequencing project: providing services to taxonomists for standard genome sequencing and annotation.</title>
        <authorList>
            <consortium name="The Broad Institute Genomics Platform"/>
            <consortium name="The Broad Institute Genome Sequencing Center for Infectious Disease"/>
            <person name="Wu L."/>
            <person name="Ma J."/>
        </authorList>
    </citation>
    <scope>NUCLEOTIDE SEQUENCE [LARGE SCALE GENOMIC DNA]</scope>
    <source>
        <strain evidence="2">CGMCC 1.18575</strain>
    </source>
</reference>
<dbReference type="InterPro" id="IPR027417">
    <property type="entry name" value="P-loop_NTPase"/>
</dbReference>
<comment type="caution">
    <text evidence="1">The sequence shown here is derived from an EMBL/GenBank/DDBJ whole genome shotgun (WGS) entry which is preliminary data.</text>
</comment>
<protein>
    <submittedName>
        <fullName evidence="1">ATP-binding protein</fullName>
    </submittedName>
</protein>
<sequence length="842" mass="96250">MIPISLLQGNVVFDDTGAPYAVYIIEPVPYAFQNKNIKIGAIEEVAKALYGIVGEMYVYLLAKQYSADQVAEQMMEFSSSPGWVRQVGYAREHLEKELPYHRVNYVVLPLKKRMSIYYDQDKIRYIKEVGMNAWQGIRDVAERLMRPVFGRDLMYTMQFLESMQEQSDEMLDKLSGFKRVRKATMRECEWWLKKGYHRGISDPELLLPDPFPTQVRTGQDEVRRVLPIKASLVTLSKLTKEHLDYMATLTDEGTAYHSYMPILSVPPDIDEHDPTGYEWIYGTVEKLDFPVDTALKITLEAHEDAKKKVKRRRKVVWQQVKEWVGGKQEVPEEIIEDLDGINDVLRKFRQTKMPLVYMTGVFAIGASSPEQLRSRKKKLAEEADKLDVIVANSPGDQQKMFQHFYPFAKKSLPQRWEIPMEPGTIGAGVPFGVRKLGDPTGFYLGEMLGTRRPVFMNPKRPAMDKSLNRASTILIVGVPGSGKTATAKYIIDMMVEWGAYGYIEDPKGDFDRFFEHPTISKEGRMVSFTPGSATRFTPFRLSKDESQRVSAATTIMELMLNPNGSATNEVRGFVIDEALVRLYRGEKWDMNHFEVEMEWISENHPKDTHKYEAEMCLGHIKKFRHNLIGSLMYGDDTGESLFDRKVLIAITRGLVIPDRRKKSVAEWSDDERISAALKYATSSLGLEQLMSLPPYVLKFLDLEEYWILKSFPGGKALVEKAIRFSRFTNMTVILSTQNPTDPEEDESDDSDDVTGLFSWKIILRLDSQDQVASALKLMGMTEERAKDWVQQFSVVYKNGIGLVKDPEGNIGEIRVRPLDPELMYYLESTPEEQKKDGGGRSA</sequence>
<organism evidence="1 2">
    <name type="scientific">Cohnella soli</name>
    <dbReference type="NCBI Taxonomy" id="425005"/>
    <lineage>
        <taxon>Bacteria</taxon>
        <taxon>Bacillati</taxon>
        <taxon>Bacillota</taxon>
        <taxon>Bacilli</taxon>
        <taxon>Bacillales</taxon>
        <taxon>Paenibacillaceae</taxon>
        <taxon>Cohnella</taxon>
    </lineage>
</organism>
<keyword evidence="2" id="KW-1185">Reference proteome</keyword>
<keyword evidence="1" id="KW-0067">ATP-binding</keyword>
<keyword evidence="1" id="KW-0547">Nucleotide-binding</keyword>
<proteinExistence type="predicted"/>
<dbReference type="RefSeq" id="WP_378129667.1">
    <property type="nucleotide sequence ID" value="NZ_JBHSMI010000006.1"/>
</dbReference>
<evidence type="ECO:0000313" key="1">
    <source>
        <dbReference type="EMBL" id="MFC5401781.1"/>
    </source>
</evidence>
<dbReference type="EMBL" id="JBHSMI010000006">
    <property type="protein sequence ID" value="MFC5401781.1"/>
    <property type="molecule type" value="Genomic_DNA"/>
</dbReference>
<accession>A0ABW0HLB3</accession>
<dbReference type="Proteomes" id="UP001596113">
    <property type="component" value="Unassembled WGS sequence"/>
</dbReference>
<dbReference type="GO" id="GO:0005524">
    <property type="term" value="F:ATP binding"/>
    <property type="evidence" value="ECO:0007669"/>
    <property type="project" value="UniProtKB-KW"/>
</dbReference>
<name>A0ABW0HLB3_9BACL</name>